<proteinExistence type="predicted"/>
<keyword evidence="3" id="KW-1185">Reference proteome</keyword>
<dbReference type="Proteomes" id="UP001437256">
    <property type="component" value="Unassembled WGS sequence"/>
</dbReference>
<reference evidence="2 3" key="1">
    <citation type="submission" date="2024-05" db="EMBL/GenBank/DDBJ databases">
        <title>A draft genome resource for the thread blight pathogen Marasmius tenuissimus strain MS-2.</title>
        <authorList>
            <person name="Yulfo-Soto G.E."/>
            <person name="Baruah I.K."/>
            <person name="Amoako-Attah I."/>
            <person name="Bukari Y."/>
            <person name="Meinhardt L.W."/>
            <person name="Bailey B.A."/>
            <person name="Cohen S.P."/>
        </authorList>
    </citation>
    <scope>NUCLEOTIDE SEQUENCE [LARGE SCALE GENOMIC DNA]</scope>
    <source>
        <strain evidence="2 3">MS-2</strain>
    </source>
</reference>
<dbReference type="EMBL" id="JBBXMP010000722">
    <property type="protein sequence ID" value="KAL0057062.1"/>
    <property type="molecule type" value="Genomic_DNA"/>
</dbReference>
<feature type="compositionally biased region" description="Basic and acidic residues" evidence="1">
    <location>
        <begin position="1"/>
        <end position="17"/>
    </location>
</feature>
<feature type="region of interest" description="Disordered" evidence="1">
    <location>
        <begin position="1"/>
        <end position="93"/>
    </location>
</feature>
<feature type="compositionally biased region" description="Basic residues" evidence="1">
    <location>
        <begin position="51"/>
        <end position="65"/>
    </location>
</feature>
<feature type="region of interest" description="Disordered" evidence="1">
    <location>
        <begin position="848"/>
        <end position="872"/>
    </location>
</feature>
<sequence>MISEDICKVQPEDKSDPENEQNSPNNHTFLCCMSPTTRSQSRRSDEENGHHAKKSTSKSRARTKSKALIVAPVARSPTPLHPPDPVRASISSTPDSLPVSGVLTNPGPVDLVLGLAPNSSYELMRALCNHSTTTFRETGRVQIRPVVVASTQGYLLSTSVTPDGDNRLSLVLLNANLMINNPLMRQVSLQVGHARVEFFPWSTPLPTTPQGAFQQRLTYTYHTRAAIEPAEAQAELARPARPMEYNVETLQGQVDEKQKRDGNSATSKWINEFHKGSHRSATPTVWAQIKPAGEDTEMSSSDSGSDESSYPSSDMDVDQSEREVDELATTSQPNSPEPQPSMPAPEELPTVTITVPSGPVSVSIPTGTAKVSDSPFIPSARMTDAFCVPIFQDSVTSVSPSDKQPEAPSIGPQQPSRSPSPLGELTYLVERPVPDAPESPESTETSSSQPEPPSPPTPPSTEVSTSESEKSDNKPFIGPVKITLPPCSELLPGPRPSPAIRRTILHDGQAFTEATCTIGQLYACTTRTLVGKPEWKLGEAPKVPPFLRTSIFNMDYGHSSIIRELRVVYGRRVLKALQSAFVEMHYHGMQERTEGMVANGCGPNLESRLRLAHKFENPVYCQEQEDHFCFRLAVDRNEPASMPIRALGGNFDRDRWRHDHEYLTVSVTDAGRWVYYRKELDYMTVEIYRAMVFLSEYFMILEADHVFRARYSAYLREASALLRNPSYLVNTILTYEYRVWLIAAREILIFHRELDLATMIENILKIKYLDSAGLEHLHSHFYIPRLPDSLPGTSPTTWAAITKRWETMSEFKNNLTYHPLNGLEIHPLLRAHQPTSALLKASRIKASYKPSPLSSSTESVATNSTTADTAAL</sequence>
<evidence type="ECO:0000313" key="2">
    <source>
        <dbReference type="EMBL" id="KAL0057062.1"/>
    </source>
</evidence>
<evidence type="ECO:0000256" key="1">
    <source>
        <dbReference type="SAM" id="MobiDB-lite"/>
    </source>
</evidence>
<feature type="compositionally biased region" description="Acidic residues" evidence="1">
    <location>
        <begin position="315"/>
        <end position="326"/>
    </location>
</feature>
<protein>
    <submittedName>
        <fullName evidence="2">Uncharacterized protein</fullName>
    </submittedName>
</protein>
<organism evidence="2 3">
    <name type="scientific">Marasmius tenuissimus</name>
    <dbReference type="NCBI Taxonomy" id="585030"/>
    <lineage>
        <taxon>Eukaryota</taxon>
        <taxon>Fungi</taxon>
        <taxon>Dikarya</taxon>
        <taxon>Basidiomycota</taxon>
        <taxon>Agaricomycotina</taxon>
        <taxon>Agaricomycetes</taxon>
        <taxon>Agaricomycetidae</taxon>
        <taxon>Agaricales</taxon>
        <taxon>Marasmiineae</taxon>
        <taxon>Marasmiaceae</taxon>
        <taxon>Marasmius</taxon>
    </lineage>
</organism>
<feature type="region of interest" description="Disordered" evidence="1">
    <location>
        <begin position="396"/>
        <end position="479"/>
    </location>
</feature>
<feature type="compositionally biased region" description="Low complexity" evidence="1">
    <location>
        <begin position="439"/>
        <end position="449"/>
    </location>
</feature>
<feature type="region of interest" description="Disordered" evidence="1">
    <location>
        <begin position="292"/>
        <end position="375"/>
    </location>
</feature>
<comment type="caution">
    <text evidence="2">The sequence shown here is derived from an EMBL/GenBank/DDBJ whole genome shotgun (WGS) entry which is preliminary data.</text>
</comment>
<evidence type="ECO:0000313" key="3">
    <source>
        <dbReference type="Proteomes" id="UP001437256"/>
    </source>
</evidence>
<feature type="compositionally biased region" description="Low complexity" evidence="1">
    <location>
        <begin position="299"/>
        <end position="314"/>
    </location>
</feature>
<gene>
    <name evidence="2" type="ORF">AAF712_016313</name>
</gene>
<feature type="compositionally biased region" description="Pro residues" evidence="1">
    <location>
        <begin position="450"/>
        <end position="459"/>
    </location>
</feature>
<name>A0ABR2Z616_9AGAR</name>
<feature type="compositionally biased region" description="Polar residues" evidence="1">
    <location>
        <begin position="852"/>
        <end position="872"/>
    </location>
</feature>
<feature type="compositionally biased region" description="Polar residues" evidence="1">
    <location>
        <begin position="20"/>
        <end position="39"/>
    </location>
</feature>
<accession>A0ABR2Z616</accession>